<keyword evidence="1 10" id="KW-0723">Serine/threonine-protein kinase</keyword>
<evidence type="ECO:0000313" key="13">
    <source>
        <dbReference type="EMBL" id="CAD8076805.1"/>
    </source>
</evidence>
<dbReference type="FunFam" id="3.30.200.20:FF:000042">
    <property type="entry name" value="Aurora kinase A"/>
    <property type="match status" value="1"/>
</dbReference>
<feature type="compositionally biased region" description="Polar residues" evidence="11">
    <location>
        <begin position="300"/>
        <end position="318"/>
    </location>
</feature>
<keyword evidence="2" id="KW-0808">Transferase</keyword>
<evidence type="ECO:0000256" key="8">
    <source>
        <dbReference type="PIRSR" id="PIRSR630616-3"/>
    </source>
</evidence>
<evidence type="ECO:0000256" key="5">
    <source>
        <dbReference type="ARBA" id="ARBA00022840"/>
    </source>
</evidence>
<dbReference type="GO" id="GO:0004674">
    <property type="term" value="F:protein serine/threonine kinase activity"/>
    <property type="evidence" value="ECO:0007669"/>
    <property type="project" value="UniProtKB-KW"/>
</dbReference>
<feature type="binding site" evidence="7 9">
    <location>
        <position position="44"/>
    </location>
    <ligand>
        <name>ATP</name>
        <dbReference type="ChEBI" id="CHEBI:30616"/>
    </ligand>
</feature>
<sequence length="318" mass="36154">MIQQFQLKGHKSTYIIYDKILGKGAYGIVLLAQAINSGNQFAAKIINKKSLSPTDIVNLRNEINIQSKLSHANIVSMDDAFEDNEYLYLLLEYCNKGCLFTNIQLSGPLREEKAFEYFIQIVYAVQYLHSNKILHRDIKLSNLLLTKEDQIKLADFTWSTSFQMGFVTPQICGTIEYMPPEEMLHNDLPKNGQILIKNGISEECKQLIKLMLQVDTSKRPSAKEILSSSWVQRYQRNNRLTINTCRCYSRFKDNMTSPTKILQQGSPMVSPLRVAYGSPLRSPLASPLNSPTVKGKFDSKQGSINPVSKQRLGTQQIY</sequence>
<evidence type="ECO:0000256" key="1">
    <source>
        <dbReference type="ARBA" id="ARBA00022527"/>
    </source>
</evidence>
<reference evidence="13" key="1">
    <citation type="submission" date="2021-01" db="EMBL/GenBank/DDBJ databases">
        <authorList>
            <consortium name="Genoscope - CEA"/>
            <person name="William W."/>
        </authorList>
    </citation>
    <scope>NUCLEOTIDE SEQUENCE</scope>
</reference>
<dbReference type="Proteomes" id="UP000688137">
    <property type="component" value="Unassembled WGS sequence"/>
</dbReference>
<dbReference type="PANTHER" id="PTHR24350">
    <property type="entry name" value="SERINE/THREONINE-PROTEIN KINASE IAL-RELATED"/>
    <property type="match status" value="1"/>
</dbReference>
<gene>
    <name evidence="13" type="ORF">PPRIM_AZ9-3.1.T0570065</name>
</gene>
<protein>
    <recommendedName>
        <fullName evidence="12">Protein kinase domain-containing protein</fullName>
    </recommendedName>
</protein>
<name>A0A8S1MH00_PARPR</name>
<evidence type="ECO:0000256" key="10">
    <source>
        <dbReference type="RuleBase" id="RU000304"/>
    </source>
</evidence>
<dbReference type="InterPro" id="IPR000719">
    <property type="entry name" value="Prot_kinase_dom"/>
</dbReference>
<evidence type="ECO:0000256" key="2">
    <source>
        <dbReference type="ARBA" id="ARBA00022679"/>
    </source>
</evidence>
<dbReference type="EMBL" id="CAJJDM010000058">
    <property type="protein sequence ID" value="CAD8076805.1"/>
    <property type="molecule type" value="Genomic_DNA"/>
</dbReference>
<feature type="region of interest" description="Disordered" evidence="11">
    <location>
        <begin position="283"/>
        <end position="318"/>
    </location>
</feature>
<dbReference type="PROSITE" id="PS50011">
    <property type="entry name" value="PROTEIN_KINASE_DOM"/>
    <property type="match status" value="1"/>
</dbReference>
<keyword evidence="14" id="KW-1185">Reference proteome</keyword>
<evidence type="ECO:0000256" key="9">
    <source>
        <dbReference type="PROSITE-ProRule" id="PRU10141"/>
    </source>
</evidence>
<evidence type="ECO:0000256" key="6">
    <source>
        <dbReference type="PIRSR" id="PIRSR630616-1"/>
    </source>
</evidence>
<dbReference type="PROSITE" id="PS00107">
    <property type="entry name" value="PROTEIN_KINASE_ATP"/>
    <property type="match status" value="1"/>
</dbReference>
<evidence type="ECO:0000256" key="3">
    <source>
        <dbReference type="ARBA" id="ARBA00022741"/>
    </source>
</evidence>
<keyword evidence="5 7" id="KW-0067">ATP-binding</keyword>
<keyword evidence="3 7" id="KW-0547">Nucleotide-binding</keyword>
<organism evidence="13 14">
    <name type="scientific">Paramecium primaurelia</name>
    <dbReference type="NCBI Taxonomy" id="5886"/>
    <lineage>
        <taxon>Eukaryota</taxon>
        <taxon>Sar</taxon>
        <taxon>Alveolata</taxon>
        <taxon>Ciliophora</taxon>
        <taxon>Intramacronucleata</taxon>
        <taxon>Oligohymenophorea</taxon>
        <taxon>Peniculida</taxon>
        <taxon>Parameciidae</taxon>
        <taxon>Paramecium</taxon>
    </lineage>
</organism>
<evidence type="ECO:0000256" key="11">
    <source>
        <dbReference type="SAM" id="MobiDB-lite"/>
    </source>
</evidence>
<proteinExistence type="inferred from homology"/>
<dbReference type="InterPro" id="IPR017441">
    <property type="entry name" value="Protein_kinase_ATP_BS"/>
</dbReference>
<dbReference type="OMA" id="LIINTCR"/>
<evidence type="ECO:0000313" key="14">
    <source>
        <dbReference type="Proteomes" id="UP000688137"/>
    </source>
</evidence>
<feature type="active site" description="Proton acceptor" evidence="6">
    <location>
        <position position="137"/>
    </location>
</feature>
<evidence type="ECO:0000259" key="12">
    <source>
        <dbReference type="PROSITE" id="PS50011"/>
    </source>
</evidence>
<evidence type="ECO:0000256" key="4">
    <source>
        <dbReference type="ARBA" id="ARBA00022777"/>
    </source>
</evidence>
<dbReference type="AlphaFoldDB" id="A0A8S1MH00"/>
<keyword evidence="4" id="KW-0418">Kinase</keyword>
<feature type="binding site" evidence="7">
    <location>
        <position position="155"/>
    </location>
    <ligand>
        <name>ATP</name>
        <dbReference type="ChEBI" id="CHEBI:30616"/>
    </ligand>
</feature>
<dbReference type="InterPro" id="IPR008271">
    <property type="entry name" value="Ser/Thr_kinase_AS"/>
</dbReference>
<accession>A0A8S1MH00</accession>
<dbReference type="PROSITE" id="PS00108">
    <property type="entry name" value="PROTEIN_KINASE_ST"/>
    <property type="match status" value="1"/>
</dbReference>
<dbReference type="Pfam" id="PF00069">
    <property type="entry name" value="Pkinase"/>
    <property type="match status" value="1"/>
</dbReference>
<feature type="cross-link" description="Glycyl lysine isopeptide (Lys-Gly) (interchain with G-Cter in SUMO2)" evidence="8">
    <location>
        <position position="139"/>
    </location>
</feature>
<feature type="domain" description="Protein kinase" evidence="12">
    <location>
        <begin position="15"/>
        <end position="231"/>
    </location>
</feature>
<dbReference type="GO" id="GO:0005524">
    <property type="term" value="F:ATP binding"/>
    <property type="evidence" value="ECO:0007669"/>
    <property type="project" value="UniProtKB-UniRule"/>
</dbReference>
<comment type="caution">
    <text evidence="13">The sequence shown here is derived from an EMBL/GenBank/DDBJ whole genome shotgun (WGS) entry which is preliminary data.</text>
</comment>
<dbReference type="SMART" id="SM00220">
    <property type="entry name" value="S_TKc"/>
    <property type="match status" value="1"/>
</dbReference>
<dbReference type="InterPro" id="IPR030616">
    <property type="entry name" value="Aur-like"/>
</dbReference>
<evidence type="ECO:0000256" key="7">
    <source>
        <dbReference type="PIRSR" id="PIRSR630616-2"/>
    </source>
</evidence>
<comment type="similarity">
    <text evidence="10">Belongs to the protein kinase superfamily.</text>
</comment>